<reference evidence="1 2" key="1">
    <citation type="journal article" date="2021" name="Appl. Environ. Microbiol.">
        <title>Genetic linkage and physical mapping for an oyster mushroom Pleurotus cornucopiae and QTL analysis for the trait cap color.</title>
        <authorList>
            <person name="Zhang Y."/>
            <person name="Gao W."/>
            <person name="Sonnenberg A."/>
            <person name="Chen Q."/>
            <person name="Zhang J."/>
            <person name="Huang C."/>
        </authorList>
    </citation>
    <scope>NUCLEOTIDE SEQUENCE [LARGE SCALE GENOMIC DNA]</scope>
    <source>
        <strain evidence="1">CCMSSC00406</strain>
    </source>
</reference>
<name>A0ACB7J0V5_PLECO</name>
<keyword evidence="2" id="KW-1185">Reference proteome</keyword>
<gene>
    <name evidence="1" type="ORF">CCMSSC00406_0006850</name>
</gene>
<evidence type="ECO:0000313" key="2">
    <source>
        <dbReference type="Proteomes" id="UP000824881"/>
    </source>
</evidence>
<comment type="caution">
    <text evidence="1">The sequence shown here is derived from an EMBL/GenBank/DDBJ whole genome shotgun (WGS) entry which is preliminary data.</text>
</comment>
<evidence type="ECO:0000313" key="1">
    <source>
        <dbReference type="EMBL" id="KAG9224182.1"/>
    </source>
</evidence>
<proteinExistence type="predicted"/>
<protein>
    <submittedName>
        <fullName evidence="1">Uncharacterized protein</fullName>
    </submittedName>
</protein>
<accession>A0ACB7J0V5</accession>
<dbReference type="EMBL" id="WQMT02000004">
    <property type="protein sequence ID" value="KAG9224182.1"/>
    <property type="molecule type" value="Genomic_DNA"/>
</dbReference>
<dbReference type="Proteomes" id="UP000824881">
    <property type="component" value="Unassembled WGS sequence"/>
</dbReference>
<organism evidence="1 2">
    <name type="scientific">Pleurotus cornucopiae</name>
    <name type="common">Cornucopia mushroom</name>
    <dbReference type="NCBI Taxonomy" id="5321"/>
    <lineage>
        <taxon>Eukaryota</taxon>
        <taxon>Fungi</taxon>
        <taxon>Dikarya</taxon>
        <taxon>Basidiomycota</taxon>
        <taxon>Agaricomycotina</taxon>
        <taxon>Agaricomycetes</taxon>
        <taxon>Agaricomycetidae</taxon>
        <taxon>Agaricales</taxon>
        <taxon>Pleurotineae</taxon>
        <taxon>Pleurotaceae</taxon>
        <taxon>Pleurotus</taxon>
    </lineage>
</organism>
<sequence length="647" mass="71232">MSDSTTKPQVALVGAHSDSFVQALQAADFNVEQCSSILDPATPSSIAVLALTGDDHTLSVSDIDEKLRAGTVLALFGPSRELLETIHEATNTPIDIPSLELADGLPLLVYMVNGVVHIDTNNFPCEYKIDELVRNATPGDAKAPEEEEPESFSVLPVKLDPVEQTIRSILSAVSETLDAKDSTSILEPPPDVKAFIQIFDLYWFVRYYAYATGADCRGKTPSEFTEAGGVVYTLVLDQGYLKRSSDSAPRYKGPTEGFCGYYLVDCHRTGHHSENSSMRVVSYQPSGLTSSSGTTYNHSIRFEQDMQMLGNGGNSLHTFKARYSKDYSLPKFQQHEVLNRSVGVDFSVDYNDYYDHWADPRFKSPQWWNVFEQRGGYDTKLVRDDLPRDDIPINGLTVFSSSVGRHTLTSRWYTEFAAFKSNSWWTTDDRDDGSSIISAPRIEKLQLDLVLDDGTPPLPNIDDMFSVLPSPLTSHWRARSSIDFHSHFEFGMRYADIDLCILIYSSETHDADSAPIVEAKISFPVRGGSGSDIAAQAFSGAVSGTLFKPDGGAPGSQTGGMGTPLDLPLPSLQTIYIIPKYALEDSEIAKMLETLAALRGTLHARKEVCPIEVLKLGRGMELPEEELGLLREIGVRVELLDHGVSAL</sequence>